<gene>
    <name evidence="2" type="ORF">SAMN04488055_0291</name>
</gene>
<dbReference type="EMBL" id="FSRA01000001">
    <property type="protein sequence ID" value="SIN65950.1"/>
    <property type="molecule type" value="Genomic_DNA"/>
</dbReference>
<dbReference type="OrthoDB" id="2867208at2"/>
<dbReference type="AlphaFoldDB" id="A0A1N6D540"/>
<dbReference type="Pfam" id="PF18197">
    <property type="entry name" value="TTHB210-like"/>
    <property type="match status" value="1"/>
</dbReference>
<organism evidence="2 3">
    <name type="scientific">Chitinophaga niabensis</name>
    <dbReference type="NCBI Taxonomy" id="536979"/>
    <lineage>
        <taxon>Bacteria</taxon>
        <taxon>Pseudomonadati</taxon>
        <taxon>Bacteroidota</taxon>
        <taxon>Chitinophagia</taxon>
        <taxon>Chitinophagales</taxon>
        <taxon>Chitinophagaceae</taxon>
        <taxon>Chitinophaga</taxon>
    </lineage>
</organism>
<accession>A0A1N6D540</accession>
<evidence type="ECO:0000259" key="1">
    <source>
        <dbReference type="Pfam" id="PF18197"/>
    </source>
</evidence>
<dbReference type="InterPro" id="IPR033786">
    <property type="entry name" value="TTHB210-like"/>
</dbReference>
<dbReference type="STRING" id="536979.SAMN04488055_0291"/>
<keyword evidence="3" id="KW-1185">Reference proteome</keyword>
<dbReference type="InterPro" id="IPR040832">
    <property type="entry name" value="TTHB210-like_dom"/>
</dbReference>
<name>A0A1N6D540_9BACT</name>
<feature type="domain" description="TTHB210-like" evidence="1">
    <location>
        <begin position="49"/>
        <end position="102"/>
    </location>
</feature>
<dbReference type="PROSITE" id="PS51257">
    <property type="entry name" value="PROKAR_LIPOPROTEIN"/>
    <property type="match status" value="1"/>
</dbReference>
<evidence type="ECO:0000313" key="2">
    <source>
        <dbReference type="EMBL" id="SIN65950.1"/>
    </source>
</evidence>
<dbReference type="CDD" id="cd11669">
    <property type="entry name" value="TTHB210-like"/>
    <property type="match status" value="1"/>
</dbReference>
<evidence type="ECO:0000313" key="3">
    <source>
        <dbReference type="Proteomes" id="UP000185003"/>
    </source>
</evidence>
<reference evidence="2 3" key="1">
    <citation type="submission" date="2016-11" db="EMBL/GenBank/DDBJ databases">
        <authorList>
            <person name="Jaros S."/>
            <person name="Januszkiewicz K."/>
            <person name="Wedrychowicz H."/>
        </authorList>
    </citation>
    <scope>NUCLEOTIDE SEQUENCE [LARGE SCALE GENOMIC DNA]</scope>
    <source>
        <strain evidence="2 3">DSM 24787</strain>
    </source>
</reference>
<proteinExistence type="predicted"/>
<dbReference type="Proteomes" id="UP000185003">
    <property type="component" value="Unassembled WGS sequence"/>
</dbReference>
<sequence>MKRIVISTLSLAMLMFVACKKDPEKSKDLFNGPEVNMGNGKAWAWIKLDAQQKPQALGISITPSALVNLPQGGEGHAHESAFTLKLPSQKGLTPFDHVVVNWNPNGHEPLNVYGAAHFDFHYYMEPEAYVDAIPTYAQAPADFDNAPAADYFHPDYFAPPGGEPKMGRHWVDVTSPELNPQNPAPFTETFIVGSFKGKVLFYEPMITKTFVEAQNNFEKAIKVPAKFQKEGYYPTKYRIFKTGKTIDIILEGFVFRQKS</sequence>
<dbReference type="RefSeq" id="WP_143197297.1">
    <property type="nucleotide sequence ID" value="NZ_FSRA01000001.1"/>
</dbReference>
<protein>
    <recommendedName>
        <fullName evidence="1">TTHB210-like domain-containing protein</fullName>
    </recommendedName>
</protein>